<feature type="compositionally biased region" description="Low complexity" evidence="2">
    <location>
        <begin position="122"/>
        <end position="132"/>
    </location>
</feature>
<feature type="compositionally biased region" description="Low complexity" evidence="2">
    <location>
        <begin position="67"/>
        <end position="82"/>
    </location>
</feature>
<protein>
    <submittedName>
        <fullName evidence="4">Tetratricopeptide</fullName>
    </submittedName>
</protein>
<feature type="repeat" description="TPR" evidence="1">
    <location>
        <begin position="163"/>
        <end position="196"/>
    </location>
</feature>
<dbReference type="Pfam" id="PF14559">
    <property type="entry name" value="TPR_19"/>
    <property type="match status" value="2"/>
</dbReference>
<feature type="compositionally biased region" description="Basic and acidic residues" evidence="2">
    <location>
        <begin position="83"/>
        <end position="101"/>
    </location>
</feature>
<dbReference type="PANTHER" id="PTHR44200">
    <property type="entry name" value="DNAJ HOMOLOG SUBFAMILY C MEMBER 7"/>
    <property type="match status" value="1"/>
</dbReference>
<evidence type="ECO:0000256" key="1">
    <source>
        <dbReference type="PROSITE-ProRule" id="PRU00339"/>
    </source>
</evidence>
<dbReference type="Pfam" id="PF13181">
    <property type="entry name" value="TPR_8"/>
    <property type="match status" value="2"/>
</dbReference>
<dbReference type="Pfam" id="PF00226">
    <property type="entry name" value="DnaJ"/>
    <property type="match status" value="1"/>
</dbReference>
<evidence type="ECO:0000313" key="5">
    <source>
        <dbReference type="Proteomes" id="UP001360953"/>
    </source>
</evidence>
<dbReference type="Pfam" id="PF13432">
    <property type="entry name" value="TPR_16"/>
    <property type="match status" value="1"/>
</dbReference>
<dbReference type="PROSITE" id="PS50076">
    <property type="entry name" value="DNAJ_2"/>
    <property type="match status" value="1"/>
</dbReference>
<feature type="region of interest" description="Disordered" evidence="2">
    <location>
        <begin position="572"/>
        <end position="609"/>
    </location>
</feature>
<feature type="domain" description="J" evidence="3">
    <location>
        <begin position="518"/>
        <end position="604"/>
    </location>
</feature>
<evidence type="ECO:0000259" key="3">
    <source>
        <dbReference type="PROSITE" id="PS50076"/>
    </source>
</evidence>
<dbReference type="SUPFAM" id="SSF46565">
    <property type="entry name" value="Chaperone J-domain"/>
    <property type="match status" value="1"/>
</dbReference>
<name>A0ABR1L8D3_9PEZI</name>
<dbReference type="SMART" id="SM00028">
    <property type="entry name" value="TPR"/>
    <property type="match status" value="7"/>
</dbReference>
<dbReference type="InterPro" id="IPR011990">
    <property type="entry name" value="TPR-like_helical_dom_sf"/>
</dbReference>
<dbReference type="GeneID" id="92031355"/>
<dbReference type="CDD" id="cd06257">
    <property type="entry name" value="DnaJ"/>
    <property type="match status" value="1"/>
</dbReference>
<comment type="caution">
    <text evidence="4">The sequence shown here is derived from an EMBL/GenBank/DDBJ whole genome shotgun (WGS) entry which is preliminary data.</text>
</comment>
<evidence type="ECO:0000256" key="2">
    <source>
        <dbReference type="SAM" id="MobiDB-lite"/>
    </source>
</evidence>
<accession>A0ABR1L8D3</accession>
<keyword evidence="5" id="KW-1185">Reference proteome</keyword>
<dbReference type="PROSITE" id="PS50005">
    <property type="entry name" value="TPR"/>
    <property type="match status" value="4"/>
</dbReference>
<dbReference type="Gene3D" id="1.10.287.110">
    <property type="entry name" value="DnaJ domain"/>
    <property type="match status" value="1"/>
</dbReference>
<dbReference type="SUPFAM" id="SSF48452">
    <property type="entry name" value="TPR-like"/>
    <property type="match status" value="3"/>
</dbReference>
<dbReference type="Proteomes" id="UP001360953">
    <property type="component" value="Unassembled WGS sequence"/>
</dbReference>
<feature type="region of interest" description="Disordered" evidence="2">
    <location>
        <begin position="1"/>
        <end position="165"/>
    </location>
</feature>
<feature type="repeat" description="TPR" evidence="1">
    <location>
        <begin position="346"/>
        <end position="379"/>
    </location>
</feature>
<dbReference type="InterPro" id="IPR019734">
    <property type="entry name" value="TPR_rpt"/>
</dbReference>
<dbReference type="InterPro" id="IPR052758">
    <property type="entry name" value="SRC_co-chaperone"/>
</dbReference>
<gene>
    <name evidence="4" type="ORF">J3D65DRAFT_606589</name>
</gene>
<organism evidence="4 5">
    <name type="scientific">Phyllosticta citribraziliensis</name>
    <dbReference type="NCBI Taxonomy" id="989973"/>
    <lineage>
        <taxon>Eukaryota</taxon>
        <taxon>Fungi</taxon>
        <taxon>Dikarya</taxon>
        <taxon>Ascomycota</taxon>
        <taxon>Pezizomycotina</taxon>
        <taxon>Dothideomycetes</taxon>
        <taxon>Dothideomycetes incertae sedis</taxon>
        <taxon>Botryosphaeriales</taxon>
        <taxon>Phyllostictaceae</taxon>
        <taxon>Phyllosticta</taxon>
    </lineage>
</organism>
<feature type="repeat" description="TPR" evidence="1">
    <location>
        <begin position="392"/>
        <end position="425"/>
    </location>
</feature>
<dbReference type="InterPro" id="IPR001623">
    <property type="entry name" value="DnaJ_domain"/>
</dbReference>
<dbReference type="RefSeq" id="XP_066651325.1">
    <property type="nucleotide sequence ID" value="XM_066798449.1"/>
</dbReference>
<feature type="compositionally biased region" description="Low complexity" evidence="2">
    <location>
        <begin position="43"/>
        <end position="56"/>
    </location>
</feature>
<proteinExistence type="predicted"/>
<reference evidence="4 5" key="1">
    <citation type="submission" date="2024-04" db="EMBL/GenBank/DDBJ databases">
        <title>Phyllosticta paracitricarpa is synonymous to the EU quarantine fungus P. citricarpa based on phylogenomic analyses.</title>
        <authorList>
            <consortium name="Lawrence Berkeley National Laboratory"/>
            <person name="Van ingen-buijs V.A."/>
            <person name="Van westerhoven A.C."/>
            <person name="Haridas S."/>
            <person name="Skiadas P."/>
            <person name="Martin F."/>
            <person name="Groenewald J.Z."/>
            <person name="Crous P.W."/>
            <person name="Seidl M.F."/>
        </authorList>
    </citation>
    <scope>NUCLEOTIDE SEQUENCE [LARGE SCALE GENOMIC DNA]</scope>
    <source>
        <strain evidence="4 5">CPC 17464</strain>
    </source>
</reference>
<dbReference type="Gene3D" id="1.25.40.10">
    <property type="entry name" value="Tetratricopeptide repeat domain"/>
    <property type="match status" value="1"/>
</dbReference>
<feature type="repeat" description="TPR" evidence="1">
    <location>
        <begin position="430"/>
        <end position="463"/>
    </location>
</feature>
<dbReference type="EMBL" id="JBBPEH010000012">
    <property type="protein sequence ID" value="KAK7531501.1"/>
    <property type="molecule type" value="Genomic_DNA"/>
</dbReference>
<dbReference type="PRINTS" id="PR00625">
    <property type="entry name" value="JDOMAIN"/>
</dbReference>
<feature type="compositionally biased region" description="Low complexity" evidence="2">
    <location>
        <begin position="154"/>
        <end position="165"/>
    </location>
</feature>
<dbReference type="InterPro" id="IPR036869">
    <property type="entry name" value="J_dom_sf"/>
</dbReference>
<sequence length="687" mass="74418">MVLPTIFTKNSSRKKTDDDGPTPPRPPQHEHLRNPQPAEPDKSSGSQPRPHSSRSSPTKERHRRPGSGSSPTKRSTFSSRSSASRDRDTHPLNLPPEERRKLSARMTDSVPNTPMDVDREATSSPAPASPSTKANGTPEANGDKAAPTPPPHKTPASSPPQDAESFKAAGNKFFKAKDYEKAIKEYSKAIEADPKSATYRSNRAAALMSSNRFEEALEDCRAADQLEPNNPKILHRLARVYTNLGRPQEALDVYERAGASATDKAAAQQMAQHIAAAEDQLRTGSSGSMVLHALNAAEKGLGQGVTTPRKWRLMRGEAYLKMGNANALGEALSQAMTLLRRDSKDPDALVLRGRALYAQGENDKAIQHFRQALAGDPDFKDAVKWLRTVQKLDRMKEEGNNAFKAGRYQQAVDTYSKALEVDPANRGTNSKILQNRARCYLKLKKYQEAADDASRAFELDPSYVKARMTKAKALGEMGNWEEALREYNAIKDANPSEPGIQKEIRNAELEMKKAQRKDYYKILGVEKDADDNQIKKAYRKLAIIHHPDKNPDDPEAAERFKDIGEAYETLSDSQNTYDATLLPDASRLTTNPPRRKRARYDSGEDLMDPSDMFGGGGGFGGGGYGGGMGGGIPADVLFNMMGGGMGGGMGGAPGGFSFQTGGSPGGGFGGARAGGRGGSAYSGGFPF</sequence>
<dbReference type="PANTHER" id="PTHR44200:SF1">
    <property type="entry name" value="DNAJ HOMOLOG SUBFAMILY C MEMBER 7"/>
    <property type="match status" value="1"/>
</dbReference>
<dbReference type="SMART" id="SM00271">
    <property type="entry name" value="DnaJ"/>
    <property type="match status" value="1"/>
</dbReference>
<keyword evidence="1" id="KW-0802">TPR repeat</keyword>
<evidence type="ECO:0000313" key="4">
    <source>
        <dbReference type="EMBL" id="KAK7531501.1"/>
    </source>
</evidence>
<dbReference type="PROSITE" id="PS50293">
    <property type="entry name" value="TPR_REGION"/>
    <property type="match status" value="1"/>
</dbReference>